<name>A0A7S4Q1X7_9DINO</name>
<proteinExistence type="predicted"/>
<evidence type="ECO:0000256" key="1">
    <source>
        <dbReference type="SAM" id="MobiDB-lite"/>
    </source>
</evidence>
<dbReference type="AlphaFoldDB" id="A0A7S4Q1X7"/>
<organism evidence="2">
    <name type="scientific">Alexandrium monilatum</name>
    <dbReference type="NCBI Taxonomy" id="311494"/>
    <lineage>
        <taxon>Eukaryota</taxon>
        <taxon>Sar</taxon>
        <taxon>Alveolata</taxon>
        <taxon>Dinophyceae</taxon>
        <taxon>Gonyaulacales</taxon>
        <taxon>Pyrocystaceae</taxon>
        <taxon>Alexandrium</taxon>
    </lineage>
</organism>
<feature type="compositionally biased region" description="Basic and acidic residues" evidence="1">
    <location>
        <begin position="235"/>
        <end position="253"/>
    </location>
</feature>
<protein>
    <submittedName>
        <fullName evidence="2">Uncharacterized protein</fullName>
    </submittedName>
</protein>
<feature type="region of interest" description="Disordered" evidence="1">
    <location>
        <begin position="44"/>
        <end position="263"/>
    </location>
</feature>
<reference evidence="2" key="1">
    <citation type="submission" date="2021-01" db="EMBL/GenBank/DDBJ databases">
        <authorList>
            <person name="Corre E."/>
            <person name="Pelletier E."/>
            <person name="Niang G."/>
            <person name="Scheremetjew M."/>
            <person name="Finn R."/>
            <person name="Kale V."/>
            <person name="Holt S."/>
            <person name="Cochrane G."/>
            <person name="Meng A."/>
            <person name="Brown T."/>
            <person name="Cohen L."/>
        </authorList>
    </citation>
    <scope>NUCLEOTIDE SEQUENCE</scope>
    <source>
        <strain evidence="2">CCMP3105</strain>
    </source>
</reference>
<feature type="compositionally biased region" description="Basic and acidic residues" evidence="1">
    <location>
        <begin position="177"/>
        <end position="224"/>
    </location>
</feature>
<feature type="compositionally biased region" description="Low complexity" evidence="1">
    <location>
        <begin position="111"/>
        <end position="148"/>
    </location>
</feature>
<feature type="compositionally biased region" description="Low complexity" evidence="1">
    <location>
        <begin position="167"/>
        <end position="176"/>
    </location>
</feature>
<accession>A0A7S4Q1X7</accession>
<dbReference type="EMBL" id="HBNR01014147">
    <property type="protein sequence ID" value="CAE4569529.1"/>
    <property type="molecule type" value="Transcribed_RNA"/>
</dbReference>
<sequence>MDTKIPGGTSVRRLCGFGAPEDFPKLGSAVLPPHKKPISSQYQKWTFQEPAQTHVDRSPSQPKGPQQMAYRCPQRTAQDPTLADVGGSFSQSTRSRHADREASTSRFSFHGARMASRPSSSSVSAPASRGSPVSQARTLAEARAAAGRHGFSHGDLRLDRSPSVVQRAGSRSAAAIRAEDEAVKREAEERALREERRTRRDAVARREEEARRRAEEAARRDAQERMAQWEAGGRAAEDAARAEAAEETIKEAVQEEPDSSMKQQEGQMRLLDLLRKPTVASVFWQFAEPAHGRNVLKGRTTHRLFAVCQGVARSFQDAMSAVSDEDLVAEVIGRWRDHEDKVWRATQMLRDRRAACQLRLDPRWPVQQGEPEQPP</sequence>
<gene>
    <name evidence="2" type="ORF">AMON00008_LOCUS9148</name>
</gene>
<evidence type="ECO:0000313" key="2">
    <source>
        <dbReference type="EMBL" id="CAE4569529.1"/>
    </source>
</evidence>